<dbReference type="AlphaFoldDB" id="A0A0A8WYL5"/>
<dbReference type="EMBL" id="BASE01000017">
    <property type="protein sequence ID" value="GAM12753.1"/>
    <property type="molecule type" value="Genomic_DNA"/>
</dbReference>
<keyword evidence="2" id="KW-1185">Reference proteome</keyword>
<reference evidence="1 2" key="1">
    <citation type="submission" date="2013-06" db="EMBL/GenBank/DDBJ databases">
        <title>Whole genome shotgun sequence of Bacillus selenatarsenatis SF-1.</title>
        <authorList>
            <person name="Kuroda M."/>
            <person name="Sei K."/>
            <person name="Yamashita M."/>
            <person name="Ike M."/>
        </authorList>
    </citation>
    <scope>NUCLEOTIDE SEQUENCE [LARGE SCALE GENOMIC DNA]</scope>
    <source>
        <strain evidence="1 2">SF-1</strain>
    </source>
</reference>
<accession>A0A0A8WYL5</accession>
<gene>
    <name evidence="1" type="ORF">SAMD00020551_0888</name>
</gene>
<name>A0A0A8WYL5_MESS1</name>
<evidence type="ECO:0000313" key="2">
    <source>
        <dbReference type="Proteomes" id="UP000031014"/>
    </source>
</evidence>
<evidence type="ECO:0000313" key="1">
    <source>
        <dbReference type="EMBL" id="GAM12753.1"/>
    </source>
</evidence>
<organism evidence="1 2">
    <name type="scientific">Mesobacillus selenatarsenatis (strain DSM 18680 / JCM 14380 / FERM P-15431 / SF-1)</name>
    <dbReference type="NCBI Taxonomy" id="1321606"/>
    <lineage>
        <taxon>Bacteria</taxon>
        <taxon>Bacillati</taxon>
        <taxon>Bacillota</taxon>
        <taxon>Bacilli</taxon>
        <taxon>Bacillales</taxon>
        <taxon>Bacillaceae</taxon>
        <taxon>Mesobacillus</taxon>
    </lineage>
</organism>
<protein>
    <submittedName>
        <fullName evidence="1">Uncharacterized protein</fullName>
    </submittedName>
</protein>
<proteinExistence type="predicted"/>
<dbReference type="Proteomes" id="UP000031014">
    <property type="component" value="Unassembled WGS sequence"/>
</dbReference>
<sequence length="47" mass="5483">MRIGSVVIIWVIVLSHWCSLLKSIFPSFKFTFIYVNGEIDLFTLGYK</sequence>
<comment type="caution">
    <text evidence="1">The sequence shown here is derived from an EMBL/GenBank/DDBJ whole genome shotgun (WGS) entry which is preliminary data.</text>
</comment>